<dbReference type="InterPro" id="IPR021557">
    <property type="entry name" value="DUF3016"/>
</dbReference>
<keyword evidence="3" id="KW-1185">Reference proteome</keyword>
<organism evidence="2 3">
    <name type="scientific">Variovorax robiniae</name>
    <dbReference type="NCBI Taxonomy" id="1836199"/>
    <lineage>
        <taxon>Bacteria</taxon>
        <taxon>Pseudomonadati</taxon>
        <taxon>Pseudomonadota</taxon>
        <taxon>Betaproteobacteria</taxon>
        <taxon>Burkholderiales</taxon>
        <taxon>Comamonadaceae</taxon>
        <taxon>Variovorax</taxon>
    </lineage>
</organism>
<feature type="chain" id="PRO_5047181757" evidence="1">
    <location>
        <begin position="23"/>
        <end position="170"/>
    </location>
</feature>
<name>A0ABU8X1Z0_9BURK</name>
<dbReference type="Pfam" id="PF11454">
    <property type="entry name" value="DUF3016"/>
    <property type="match status" value="1"/>
</dbReference>
<evidence type="ECO:0000313" key="3">
    <source>
        <dbReference type="Proteomes" id="UP001367030"/>
    </source>
</evidence>
<feature type="signal peptide" evidence="1">
    <location>
        <begin position="1"/>
        <end position="22"/>
    </location>
</feature>
<evidence type="ECO:0000256" key="1">
    <source>
        <dbReference type="SAM" id="SignalP"/>
    </source>
</evidence>
<gene>
    <name evidence="2" type="ORF">WKW79_03870</name>
</gene>
<dbReference type="Proteomes" id="UP001367030">
    <property type="component" value="Unassembled WGS sequence"/>
</dbReference>
<proteinExistence type="predicted"/>
<protein>
    <submittedName>
        <fullName evidence="2">DUF3016 domain-containing protein</fullName>
    </submittedName>
</protein>
<reference evidence="2 3" key="1">
    <citation type="submission" date="2024-03" db="EMBL/GenBank/DDBJ databases">
        <title>Novel species of the genus Variovorax.</title>
        <authorList>
            <person name="Liu Q."/>
            <person name="Xin Y.-H."/>
        </authorList>
    </citation>
    <scope>NUCLEOTIDE SEQUENCE [LARGE SCALE GENOMIC DNA]</scope>
    <source>
        <strain evidence="2 3">KACC 18901</strain>
    </source>
</reference>
<keyword evidence="1" id="KW-0732">Signal</keyword>
<evidence type="ECO:0000313" key="2">
    <source>
        <dbReference type="EMBL" id="MEJ8853689.1"/>
    </source>
</evidence>
<accession>A0ABU8X1Z0</accession>
<dbReference type="EMBL" id="JBBKZS010000001">
    <property type="protein sequence ID" value="MEJ8853689.1"/>
    <property type="molecule type" value="Genomic_DNA"/>
</dbReference>
<comment type="caution">
    <text evidence="2">The sequence shown here is derived from an EMBL/GenBank/DDBJ whole genome shotgun (WGS) entry which is preliminary data.</text>
</comment>
<dbReference type="RefSeq" id="WP_340333767.1">
    <property type="nucleotide sequence ID" value="NZ_JBBKZS010000001.1"/>
</dbReference>
<sequence length="170" mass="19452">MHPSFSLLPGGLLAIAMTAAHADVTVNFIDAEHYTDAAYSYAYANDKDRAVVQRDITQHLKRLADRSLPPDETLTVDIRDIDLAGWFEPWHARGHDVRILRDITWPRIKLAYVLKRGDQVLASGEERLADMNYLMGPNIYPSSDRLRYEKPMLDGWFERVVRRREGAGSQ</sequence>